<comment type="caution">
    <text evidence="2">The sequence shown here is derived from an EMBL/GenBank/DDBJ whole genome shotgun (WGS) entry which is preliminary data.</text>
</comment>
<dbReference type="Proteomes" id="UP001552299">
    <property type="component" value="Unassembled WGS sequence"/>
</dbReference>
<keyword evidence="3" id="KW-1185">Reference proteome</keyword>
<evidence type="ECO:0000259" key="1">
    <source>
        <dbReference type="Pfam" id="PF25019"/>
    </source>
</evidence>
<feature type="domain" description="R13L1/DRL21-like LRR repeat region" evidence="1">
    <location>
        <begin position="100"/>
        <end position="254"/>
    </location>
</feature>
<dbReference type="PANTHER" id="PTHR47186:SF13">
    <property type="entry name" value="DISEASE RESISTANCE PROTEIN RGA3"/>
    <property type="match status" value="1"/>
</dbReference>
<accession>A0ABD0W8E4</accession>
<dbReference type="InterPro" id="IPR056789">
    <property type="entry name" value="LRR_R13L1-DRL21"/>
</dbReference>
<reference evidence="2 3" key="1">
    <citation type="journal article" date="2024" name="Plant Biotechnol. J.">
        <title>Dendrobium thyrsiflorum genome and its molecular insights into genes involved in important horticultural traits.</title>
        <authorList>
            <person name="Chen B."/>
            <person name="Wang J.Y."/>
            <person name="Zheng P.J."/>
            <person name="Li K.L."/>
            <person name="Liang Y.M."/>
            <person name="Chen X.F."/>
            <person name="Zhang C."/>
            <person name="Zhao X."/>
            <person name="He X."/>
            <person name="Zhang G.Q."/>
            <person name="Liu Z.J."/>
            <person name="Xu Q."/>
        </authorList>
    </citation>
    <scope>NUCLEOTIDE SEQUENCE [LARGE SCALE GENOMIC DNA]</scope>
    <source>
        <strain evidence="2">GZMU011</strain>
    </source>
</reference>
<organism evidence="2 3">
    <name type="scientific">Dendrobium thyrsiflorum</name>
    <name type="common">Pinecone-like raceme dendrobium</name>
    <name type="synonym">Orchid</name>
    <dbReference type="NCBI Taxonomy" id="117978"/>
    <lineage>
        <taxon>Eukaryota</taxon>
        <taxon>Viridiplantae</taxon>
        <taxon>Streptophyta</taxon>
        <taxon>Embryophyta</taxon>
        <taxon>Tracheophyta</taxon>
        <taxon>Spermatophyta</taxon>
        <taxon>Magnoliopsida</taxon>
        <taxon>Liliopsida</taxon>
        <taxon>Asparagales</taxon>
        <taxon>Orchidaceae</taxon>
        <taxon>Epidendroideae</taxon>
        <taxon>Malaxideae</taxon>
        <taxon>Dendrobiinae</taxon>
        <taxon>Dendrobium</taxon>
    </lineage>
</organism>
<dbReference type="AlphaFoldDB" id="A0ABD0W8E4"/>
<proteinExistence type="predicted"/>
<evidence type="ECO:0000313" key="3">
    <source>
        <dbReference type="Proteomes" id="UP001552299"/>
    </source>
</evidence>
<dbReference type="SUPFAM" id="SSF52058">
    <property type="entry name" value="L domain-like"/>
    <property type="match status" value="1"/>
</dbReference>
<sequence length="373" mass="42624">MKHLRYLCIRTSTIRGPRLEKVALSSLFNSLPSIRNVQVLDLLDFHYPIMLPAGIKNLINLRHLILPPSSVILCGISKLTCLQTLKIVVVKDGNHEGGGLGEIEDLASLTGSCCISSIDYANNVEDLKKANINGKKHIRRLFIDWEQSLDIMFFPSDESSFDVRIYFAAKVRVEKQSFELEEAKLEALRPHNNLKELEIHNYPWILFLSWLGDPIVLDRDLSCLRSISIIGCAMLKNIKIVQSSSLRKLLVQQCPKITSLHGICSLHRLEKLEIRWCYNLLISTEEILPSKLQFVCFKYCRELTSIPGLQNLPSLKELKLYGCLKLELTLEEKLSTMPSVLEIIDCPRLEKWCQRYGYKYVSDKSLLPIANNI</sequence>
<name>A0ABD0W8E4_DENTH</name>
<dbReference type="EMBL" id="JANQDX010000001">
    <property type="protein sequence ID" value="KAL0929096.1"/>
    <property type="molecule type" value="Genomic_DNA"/>
</dbReference>
<dbReference type="Gene3D" id="3.80.10.10">
    <property type="entry name" value="Ribonuclease Inhibitor"/>
    <property type="match status" value="2"/>
</dbReference>
<dbReference type="PANTHER" id="PTHR47186">
    <property type="entry name" value="LEUCINE-RICH REPEAT-CONTAINING PROTEIN 57"/>
    <property type="match status" value="1"/>
</dbReference>
<gene>
    <name evidence="2" type="ORF">M5K25_001036</name>
</gene>
<dbReference type="InterPro" id="IPR032675">
    <property type="entry name" value="LRR_dom_sf"/>
</dbReference>
<dbReference type="Pfam" id="PF25019">
    <property type="entry name" value="LRR_R13L1-DRL21"/>
    <property type="match status" value="1"/>
</dbReference>
<protein>
    <recommendedName>
        <fullName evidence="1">R13L1/DRL21-like LRR repeat region domain-containing protein</fullName>
    </recommendedName>
</protein>
<evidence type="ECO:0000313" key="2">
    <source>
        <dbReference type="EMBL" id="KAL0929096.1"/>
    </source>
</evidence>